<dbReference type="HOGENOM" id="CLU_027853_5_4_11"/>
<dbReference type="STRING" id="526226.Gbro_4369"/>
<name>D0L625_GORB4</name>
<dbReference type="KEGG" id="gbr:Gbro_4369"/>
<dbReference type="eggNOG" id="COG2141">
    <property type="taxonomic scope" value="Bacteria"/>
</dbReference>
<dbReference type="PANTHER" id="PTHR43244:SF1">
    <property type="entry name" value="5,10-METHYLENETETRAHYDROMETHANOPTERIN REDUCTASE"/>
    <property type="match status" value="1"/>
</dbReference>
<organism evidence="3 4">
    <name type="scientific">Gordonia bronchialis (strain ATCC 25592 / DSM 43247 / BCRC 13721 / JCM 3198 / KCTC 3076 / NBRC 16047 / NCTC 10667)</name>
    <name type="common">Rhodococcus bronchialis</name>
    <dbReference type="NCBI Taxonomy" id="526226"/>
    <lineage>
        <taxon>Bacteria</taxon>
        <taxon>Bacillati</taxon>
        <taxon>Actinomycetota</taxon>
        <taxon>Actinomycetes</taxon>
        <taxon>Mycobacteriales</taxon>
        <taxon>Gordoniaceae</taxon>
        <taxon>Gordonia</taxon>
    </lineage>
</organism>
<evidence type="ECO:0000256" key="1">
    <source>
        <dbReference type="ARBA" id="ARBA00023002"/>
    </source>
</evidence>
<accession>D0L625</accession>
<dbReference type="NCBIfam" id="TIGR03564">
    <property type="entry name" value="F420_MSMEG_4879"/>
    <property type="match status" value="1"/>
</dbReference>
<evidence type="ECO:0000313" key="3">
    <source>
        <dbReference type="EMBL" id="ACY23511.1"/>
    </source>
</evidence>
<dbReference type="InterPro" id="IPR036661">
    <property type="entry name" value="Luciferase-like_sf"/>
</dbReference>
<dbReference type="Pfam" id="PF00296">
    <property type="entry name" value="Bac_luciferase"/>
    <property type="match status" value="1"/>
</dbReference>
<evidence type="ECO:0000313" key="4">
    <source>
        <dbReference type="Proteomes" id="UP000001219"/>
    </source>
</evidence>
<dbReference type="AlphaFoldDB" id="D0L625"/>
<dbReference type="Proteomes" id="UP000001219">
    <property type="component" value="Chromosome"/>
</dbReference>
<evidence type="ECO:0000259" key="2">
    <source>
        <dbReference type="Pfam" id="PF00296"/>
    </source>
</evidence>
<dbReference type="Gene3D" id="3.20.20.30">
    <property type="entry name" value="Luciferase-like domain"/>
    <property type="match status" value="1"/>
</dbReference>
<gene>
    <name evidence="3" type="ordered locus">Gbro_4369</name>
</gene>
<dbReference type="PANTHER" id="PTHR43244">
    <property type="match status" value="1"/>
</dbReference>
<protein>
    <submittedName>
        <fullName evidence="3">F420-dependent oxidoreductase</fullName>
    </submittedName>
</protein>
<reference evidence="4" key="1">
    <citation type="submission" date="2009-10" db="EMBL/GenBank/DDBJ databases">
        <title>The complete chromosome of Gordonia bronchialis DSM 43247.</title>
        <authorList>
            <consortium name="US DOE Joint Genome Institute (JGI-PGF)"/>
            <person name="Lucas S."/>
            <person name="Copeland A."/>
            <person name="Lapidus A."/>
            <person name="Glavina del Rio T."/>
            <person name="Dalin E."/>
            <person name="Tice H."/>
            <person name="Bruce D."/>
            <person name="Goodwin L."/>
            <person name="Pitluck S."/>
            <person name="Kyrpides N."/>
            <person name="Mavromatis K."/>
            <person name="Ivanova N."/>
            <person name="Ovchinnikova G."/>
            <person name="Saunders E."/>
            <person name="Brettin T."/>
            <person name="Detter J.C."/>
            <person name="Han C."/>
            <person name="Larimer F."/>
            <person name="Land M."/>
            <person name="Hauser L."/>
            <person name="Markowitz V."/>
            <person name="Cheng J.-F."/>
            <person name="Hugenholtz P."/>
            <person name="Woyke T."/>
            <person name="Wu D."/>
            <person name="Jando M."/>
            <person name="Schneider S."/>
            <person name="Goeker M."/>
            <person name="Klenk H.-P."/>
            <person name="Eisen J.A."/>
        </authorList>
    </citation>
    <scope>NUCLEOTIDE SEQUENCE [LARGE SCALE GENOMIC DNA]</scope>
    <source>
        <strain evidence="4">ATCC 25592 / DSM 43247 / BCRC 13721 / JCM 3198 / KCTC 3076 / NBRC 16047 / NCTC 10667</strain>
    </source>
</reference>
<dbReference type="InterPro" id="IPR050564">
    <property type="entry name" value="F420-G6PD/mer"/>
</dbReference>
<dbReference type="GO" id="GO:0016705">
    <property type="term" value="F:oxidoreductase activity, acting on paired donors, with incorporation or reduction of molecular oxygen"/>
    <property type="evidence" value="ECO:0007669"/>
    <property type="project" value="InterPro"/>
</dbReference>
<keyword evidence="4" id="KW-1185">Reference proteome</keyword>
<dbReference type="InterPro" id="IPR019910">
    <property type="entry name" value="Lucif-like_OxRdtase_MSMEG_4879"/>
</dbReference>
<proteinExistence type="predicted"/>
<reference evidence="3 4" key="2">
    <citation type="journal article" date="2010" name="Stand. Genomic Sci.">
        <title>Complete genome sequence of Gordonia bronchialis type strain (3410).</title>
        <authorList>
            <person name="Ivanova N."/>
            <person name="Sikorski J."/>
            <person name="Jando M."/>
            <person name="Lapidus A."/>
            <person name="Nolan M."/>
            <person name="Lucas S."/>
            <person name="Del Rio T.G."/>
            <person name="Tice H."/>
            <person name="Copeland A."/>
            <person name="Cheng J.F."/>
            <person name="Chen F."/>
            <person name="Bruce D."/>
            <person name="Goodwin L."/>
            <person name="Pitluck S."/>
            <person name="Mavromatis K."/>
            <person name="Ovchinnikova G."/>
            <person name="Pati A."/>
            <person name="Chen A."/>
            <person name="Palaniappan K."/>
            <person name="Land M."/>
            <person name="Hauser L."/>
            <person name="Chang Y.J."/>
            <person name="Jeffries C.D."/>
            <person name="Chain P."/>
            <person name="Saunders E."/>
            <person name="Han C."/>
            <person name="Detter J.C."/>
            <person name="Brettin T."/>
            <person name="Rohde M."/>
            <person name="Goker M."/>
            <person name="Bristow J."/>
            <person name="Eisen J.A."/>
            <person name="Markowitz V."/>
            <person name="Hugenholtz P."/>
            <person name="Klenk H.P."/>
            <person name="Kyrpides N.C."/>
        </authorList>
    </citation>
    <scope>NUCLEOTIDE SEQUENCE [LARGE SCALE GENOMIC DNA]</scope>
    <source>
        <strain evidence="4">ATCC 25592 / DSM 43247 / BCRC 13721 / JCM 3198 / KCTC 3076 / NBRC 16047 / NCTC 10667</strain>
    </source>
</reference>
<sequence>MDVAAPRGMDVARRAVGTGMNSPVIGTSLWFAQPENAVDETIVRAQVAADAGLGKVWLGQRFDYDAITLTALIAREVSGIGVGVSAVPIFSRHPINVAAAAQTAQAASHGRFELGLALGAAPLIEGTYGVDFRRPVRRLEEFLTIIGSLLRTGSSDFRGTEISSTTPLPTGLPGAEPVPPILVAALGPRALEVSGRLADGILPNLAGPSVLEQHIVPVVATAARESGRPEPRIVPLVPALVTDDPAAAFDQLSTATALYDTIPSYRRVLDLGGHTRAAELGLIGDARHVADGLRRYFDAGATEIILTQTATLGPDAEKRTWEAAAGVVG</sequence>
<dbReference type="EMBL" id="CP001802">
    <property type="protein sequence ID" value="ACY23511.1"/>
    <property type="molecule type" value="Genomic_DNA"/>
</dbReference>
<keyword evidence="1" id="KW-0560">Oxidoreductase</keyword>
<dbReference type="SUPFAM" id="SSF51679">
    <property type="entry name" value="Bacterial luciferase-like"/>
    <property type="match status" value="1"/>
</dbReference>
<dbReference type="InterPro" id="IPR011251">
    <property type="entry name" value="Luciferase-like_dom"/>
</dbReference>
<dbReference type="CDD" id="cd01097">
    <property type="entry name" value="Tetrahydromethanopterin_reductase"/>
    <property type="match status" value="1"/>
</dbReference>
<feature type="domain" description="Luciferase-like" evidence="2">
    <location>
        <begin position="34"/>
        <end position="302"/>
    </location>
</feature>